<dbReference type="Proteomes" id="UP000317839">
    <property type="component" value="Unassembled WGS sequence"/>
</dbReference>
<dbReference type="PANTHER" id="PTHR34606">
    <property type="entry name" value="BON DOMAIN-CONTAINING PROTEIN"/>
    <property type="match status" value="1"/>
</dbReference>
<evidence type="ECO:0000256" key="1">
    <source>
        <dbReference type="ARBA" id="ARBA00022729"/>
    </source>
</evidence>
<dbReference type="EMBL" id="VIKR01000004">
    <property type="protein sequence ID" value="TQV72846.1"/>
    <property type="molecule type" value="Genomic_DNA"/>
</dbReference>
<dbReference type="InterPro" id="IPR051686">
    <property type="entry name" value="Lipoprotein_DolP"/>
</dbReference>
<accession>A0A545T6K0</accession>
<dbReference type="PANTHER" id="PTHR34606:SF4">
    <property type="entry name" value="OUTER MEMBRANE LIPOPROTEIN DOLP"/>
    <property type="match status" value="1"/>
</dbReference>
<dbReference type="OrthoDB" id="9783990at2"/>
<dbReference type="PROSITE" id="PS50914">
    <property type="entry name" value="BON"/>
    <property type="match status" value="2"/>
</dbReference>
<name>A0A545T6K0_9GAMM</name>
<proteinExistence type="predicted"/>
<dbReference type="SMART" id="SM00749">
    <property type="entry name" value="BON"/>
    <property type="match status" value="1"/>
</dbReference>
<gene>
    <name evidence="3" type="ORF">FLL45_15380</name>
</gene>
<keyword evidence="4" id="KW-1185">Reference proteome</keyword>
<feature type="domain" description="BON" evidence="2">
    <location>
        <begin position="123"/>
        <end position="190"/>
    </location>
</feature>
<dbReference type="AlphaFoldDB" id="A0A545T6K0"/>
<evidence type="ECO:0000259" key="2">
    <source>
        <dbReference type="PROSITE" id="PS50914"/>
    </source>
</evidence>
<feature type="domain" description="BON" evidence="2">
    <location>
        <begin position="45"/>
        <end position="114"/>
    </location>
</feature>
<organism evidence="3 4">
    <name type="scientific">Aliikangiella marina</name>
    <dbReference type="NCBI Taxonomy" id="1712262"/>
    <lineage>
        <taxon>Bacteria</taxon>
        <taxon>Pseudomonadati</taxon>
        <taxon>Pseudomonadota</taxon>
        <taxon>Gammaproteobacteria</taxon>
        <taxon>Oceanospirillales</taxon>
        <taxon>Pleioneaceae</taxon>
        <taxon>Aliikangiella</taxon>
    </lineage>
</organism>
<dbReference type="InterPro" id="IPR007055">
    <property type="entry name" value="BON_dom"/>
</dbReference>
<reference evidence="3 4" key="1">
    <citation type="submission" date="2019-06" db="EMBL/GenBank/DDBJ databases">
        <title>Draft genome of Aliikangiella marina GYP-15.</title>
        <authorList>
            <person name="Wang G."/>
        </authorList>
    </citation>
    <scope>NUCLEOTIDE SEQUENCE [LARGE SCALE GENOMIC DNA]</scope>
    <source>
        <strain evidence="3 4">GYP-15</strain>
    </source>
</reference>
<dbReference type="Pfam" id="PF04972">
    <property type="entry name" value="BON"/>
    <property type="match status" value="2"/>
</dbReference>
<comment type="caution">
    <text evidence="3">The sequence shown here is derived from an EMBL/GenBank/DDBJ whole genome shotgun (WGS) entry which is preliminary data.</text>
</comment>
<dbReference type="PROSITE" id="PS51257">
    <property type="entry name" value="PROKAR_LIPOPROTEIN"/>
    <property type="match status" value="1"/>
</dbReference>
<evidence type="ECO:0000313" key="4">
    <source>
        <dbReference type="Proteomes" id="UP000317839"/>
    </source>
</evidence>
<sequence>MKRLAIITLVILSTLLSGCETLIIAGATTSAYASQDRRDFKTQIEDQNTEFKTFTSFFDDDELWDNTNINVISYNNVVLIVGQAPTATLKQRATEEIKKIAKDNKIHNQIRIAAPISFFARRNDEFLTTKVKSSMLFTSDFPASKIKVVTENSEVFLLGLVTTQEADQAVEITRNIDGVKKVVKVFEYISEES</sequence>
<dbReference type="RefSeq" id="WP_142942957.1">
    <property type="nucleotide sequence ID" value="NZ_VIKR01000004.1"/>
</dbReference>
<dbReference type="InterPro" id="IPR014004">
    <property type="entry name" value="Transpt-assoc_nodulatn_dom_bac"/>
</dbReference>
<keyword evidence="1" id="KW-0732">Signal</keyword>
<evidence type="ECO:0000313" key="3">
    <source>
        <dbReference type="EMBL" id="TQV72846.1"/>
    </source>
</evidence>
<protein>
    <submittedName>
        <fullName evidence="3">BON domain-containing protein</fullName>
    </submittedName>
</protein>